<dbReference type="AlphaFoldDB" id="A0A0W0WG55"/>
<name>A0A0W0WG55_9GAMM</name>
<dbReference type="EMBL" id="LNYL01000007">
    <property type="protein sequence ID" value="KTD31280.1"/>
    <property type="molecule type" value="Genomic_DNA"/>
</dbReference>
<keyword evidence="2" id="KW-1185">Reference proteome</keyword>
<dbReference type="STRING" id="466.Lmac_0334"/>
<comment type="caution">
    <text evidence="1">The sequence shown here is derived from an EMBL/GenBank/DDBJ whole genome shotgun (WGS) entry which is preliminary data.</text>
</comment>
<accession>A0A0W0WG55</accession>
<dbReference type="OrthoDB" id="5637630at2"/>
<sequence length="388" mass="42769">MKTAFFVSSVGDTSLALATIELLEKQESGNESLIIALTKTAKNHIEKFQSPSLIEKKSLFQLLKMDDFPAGACSEEQIQAITEYVRKEHQIDHAFLGVPSVDNELPFQIAQALDDIPVLIADEFMFKPEPHSLWKYLPALKQKPNVQWGVPLDTAIEDFGPEAKVFVTGHLSIDSALSAKPPAPETIKKTREQLGIAPEQLFAFASSSTQPVKTCDAPFLKCVLEELPKHPTVQLRLGLHPGIEDLDEYLQHILLICKAYPEAEKQFKIILPVAFTAKLKQPQLTIDNPLYEKLFLRVEVSGVEAAAAADGASQAVPGALTNKAAMEGKAAFCPSGKPYLPQTRFAENLASFFALKRQDPLTRKDLNLSEKSAAEIYTDMICTPQKIS</sequence>
<dbReference type="RefSeq" id="WP_058451164.1">
    <property type="nucleotide sequence ID" value="NZ_CAAAIB010000006.1"/>
</dbReference>
<reference evidence="1 2" key="1">
    <citation type="submission" date="2015-11" db="EMBL/GenBank/DDBJ databases">
        <title>Genomic analysis of 38 Legionella species identifies large and diverse effector repertoires.</title>
        <authorList>
            <person name="Burstein D."/>
            <person name="Amaro F."/>
            <person name="Zusman T."/>
            <person name="Lifshitz Z."/>
            <person name="Cohen O."/>
            <person name="Gilbert J.A."/>
            <person name="Pupko T."/>
            <person name="Shuman H.A."/>
            <person name="Segal G."/>
        </authorList>
    </citation>
    <scope>NUCLEOTIDE SEQUENCE [LARGE SCALE GENOMIC DNA]</scope>
    <source>
        <strain evidence="1 2">PX-1-G2-E2</strain>
    </source>
</reference>
<protein>
    <submittedName>
        <fullName evidence="1">Uncharacterized protein</fullName>
    </submittedName>
</protein>
<dbReference type="Proteomes" id="UP000054908">
    <property type="component" value="Unassembled WGS sequence"/>
</dbReference>
<evidence type="ECO:0000313" key="1">
    <source>
        <dbReference type="EMBL" id="KTD31280.1"/>
    </source>
</evidence>
<organism evidence="1 2">
    <name type="scientific">Legionella maceachernii</name>
    <dbReference type="NCBI Taxonomy" id="466"/>
    <lineage>
        <taxon>Bacteria</taxon>
        <taxon>Pseudomonadati</taxon>
        <taxon>Pseudomonadota</taxon>
        <taxon>Gammaproteobacteria</taxon>
        <taxon>Legionellales</taxon>
        <taxon>Legionellaceae</taxon>
        <taxon>Legionella</taxon>
    </lineage>
</organism>
<gene>
    <name evidence="1" type="ORF">Lmac_0334</name>
</gene>
<evidence type="ECO:0000313" key="2">
    <source>
        <dbReference type="Proteomes" id="UP000054908"/>
    </source>
</evidence>
<proteinExistence type="predicted"/>
<dbReference type="PATRIC" id="fig|466.6.peg.360"/>